<keyword evidence="1" id="KW-0812">Transmembrane</keyword>
<dbReference type="HOGENOM" id="CLU_115719_1_0_11"/>
<dbReference type="PATRIC" id="fig|1348663.4.peg.1669"/>
<keyword evidence="1" id="KW-1133">Transmembrane helix</keyword>
<feature type="transmembrane region" description="Helical" evidence="1">
    <location>
        <begin position="105"/>
        <end position="127"/>
    </location>
</feature>
<dbReference type="RefSeq" id="WP_035860757.1">
    <property type="nucleotide sequence ID" value="NZ_KK853997.1"/>
</dbReference>
<evidence type="ECO:0000313" key="3">
    <source>
        <dbReference type="EMBL" id="KDN86509.1"/>
    </source>
</evidence>
<evidence type="ECO:0000313" key="4">
    <source>
        <dbReference type="Proteomes" id="UP000027178"/>
    </source>
</evidence>
<dbReference type="EMBL" id="JNBY01000069">
    <property type="protein sequence ID" value="KDN86509.1"/>
    <property type="molecule type" value="Genomic_DNA"/>
</dbReference>
<dbReference type="AlphaFoldDB" id="A0A066Z2N4"/>
<keyword evidence="4" id="KW-1185">Reference proteome</keyword>
<gene>
    <name evidence="3" type="ORF">KCH_17370</name>
</gene>
<feature type="domain" description="DUF4395" evidence="2">
    <location>
        <begin position="3"/>
        <end position="129"/>
    </location>
</feature>
<dbReference type="OrthoDB" id="345402at2"/>
<keyword evidence="1" id="KW-0472">Membrane</keyword>
<name>A0A066Z2N4_9ACTN</name>
<organism evidence="3 4">
    <name type="scientific">Kitasatospora cheerisanensis KCTC 2395</name>
    <dbReference type="NCBI Taxonomy" id="1348663"/>
    <lineage>
        <taxon>Bacteria</taxon>
        <taxon>Bacillati</taxon>
        <taxon>Actinomycetota</taxon>
        <taxon>Actinomycetes</taxon>
        <taxon>Kitasatosporales</taxon>
        <taxon>Streptomycetaceae</taxon>
        <taxon>Kitasatospora</taxon>
    </lineage>
</organism>
<proteinExistence type="predicted"/>
<protein>
    <recommendedName>
        <fullName evidence="2">DUF4395 domain-containing protein</fullName>
    </recommendedName>
</protein>
<dbReference type="Proteomes" id="UP000027178">
    <property type="component" value="Unassembled WGS sequence"/>
</dbReference>
<dbReference type="eggNOG" id="ENOG5031D6V">
    <property type="taxonomic scope" value="Bacteria"/>
</dbReference>
<evidence type="ECO:0000259" key="2">
    <source>
        <dbReference type="Pfam" id="PF14340"/>
    </source>
</evidence>
<dbReference type="InterPro" id="IPR025508">
    <property type="entry name" value="DUF4395"/>
</dbReference>
<evidence type="ECO:0000256" key="1">
    <source>
        <dbReference type="SAM" id="Phobius"/>
    </source>
</evidence>
<reference evidence="3 4" key="1">
    <citation type="submission" date="2014-05" db="EMBL/GenBank/DDBJ databases">
        <title>Draft Genome Sequence of Kitasatospora cheerisanensis KCTC 2395.</title>
        <authorList>
            <person name="Nam D.H."/>
        </authorList>
    </citation>
    <scope>NUCLEOTIDE SEQUENCE [LARGE SCALE GENOMIC DNA]</scope>
    <source>
        <strain evidence="3 4">KCTC 2395</strain>
    </source>
</reference>
<dbReference type="Pfam" id="PF14340">
    <property type="entry name" value="DUF4395"/>
    <property type="match status" value="1"/>
</dbReference>
<sequence>MQIDPRGPRFAAVLTSAVLAASLITDSGVLLAVQALVFALGAAGRSPYSLLFRAVVRPRLAPPAELEDARPPRFAQCVGLAFALFGLLGHLTGTAWLALAATGLALAAAFLNAAFDYCLGCEFYLLLHRARPRPGT</sequence>
<comment type="caution">
    <text evidence="3">The sequence shown here is derived from an EMBL/GenBank/DDBJ whole genome shotgun (WGS) entry which is preliminary data.</text>
</comment>
<accession>A0A066Z2N4</accession>
<feature type="transmembrane region" description="Helical" evidence="1">
    <location>
        <begin position="77"/>
        <end position="99"/>
    </location>
</feature>